<sequence length="145" mass="16177">MCGGTLSPPRACARASSRVARKNQRAGRAWLRDVGRRCVHWSRDVSLGDRPLRRALVARLGRRTCKLLRYWSGACRARWPGVAAWMRHCPCAGRRTSAHDGACERRSLLSAVRRARLPCDFSCGAATGRPPLRRSSDDVVTADFF</sequence>
<organism evidence="1 2">
    <name type="scientific">Dorcoceras hygrometricum</name>
    <dbReference type="NCBI Taxonomy" id="472368"/>
    <lineage>
        <taxon>Eukaryota</taxon>
        <taxon>Viridiplantae</taxon>
        <taxon>Streptophyta</taxon>
        <taxon>Embryophyta</taxon>
        <taxon>Tracheophyta</taxon>
        <taxon>Spermatophyta</taxon>
        <taxon>Magnoliopsida</taxon>
        <taxon>eudicotyledons</taxon>
        <taxon>Gunneridae</taxon>
        <taxon>Pentapetalae</taxon>
        <taxon>asterids</taxon>
        <taxon>lamiids</taxon>
        <taxon>Lamiales</taxon>
        <taxon>Gesneriaceae</taxon>
        <taxon>Didymocarpoideae</taxon>
        <taxon>Trichosporeae</taxon>
        <taxon>Loxocarpinae</taxon>
        <taxon>Dorcoceras</taxon>
    </lineage>
</organism>
<evidence type="ECO:0000313" key="2">
    <source>
        <dbReference type="Proteomes" id="UP000250235"/>
    </source>
</evidence>
<evidence type="ECO:0000313" key="1">
    <source>
        <dbReference type="EMBL" id="KZV13802.1"/>
    </source>
</evidence>
<dbReference type="EMBL" id="KV025578">
    <property type="protein sequence ID" value="KZV13802.1"/>
    <property type="molecule type" value="Genomic_DNA"/>
</dbReference>
<protein>
    <submittedName>
        <fullName evidence="1">Uncharacterized protein</fullName>
    </submittedName>
</protein>
<accession>A0A2Z7A4T2</accession>
<keyword evidence="2" id="KW-1185">Reference proteome</keyword>
<gene>
    <name evidence="1" type="ORF">F511_45018</name>
</gene>
<dbReference type="Proteomes" id="UP000250235">
    <property type="component" value="Unassembled WGS sequence"/>
</dbReference>
<dbReference type="AlphaFoldDB" id="A0A2Z7A4T2"/>
<name>A0A2Z7A4T2_9LAMI</name>
<proteinExistence type="predicted"/>
<reference evidence="1 2" key="1">
    <citation type="journal article" date="2015" name="Proc. Natl. Acad. Sci. U.S.A.">
        <title>The resurrection genome of Boea hygrometrica: A blueprint for survival of dehydration.</title>
        <authorList>
            <person name="Xiao L."/>
            <person name="Yang G."/>
            <person name="Zhang L."/>
            <person name="Yang X."/>
            <person name="Zhao S."/>
            <person name="Ji Z."/>
            <person name="Zhou Q."/>
            <person name="Hu M."/>
            <person name="Wang Y."/>
            <person name="Chen M."/>
            <person name="Xu Y."/>
            <person name="Jin H."/>
            <person name="Xiao X."/>
            <person name="Hu G."/>
            <person name="Bao F."/>
            <person name="Hu Y."/>
            <person name="Wan P."/>
            <person name="Li L."/>
            <person name="Deng X."/>
            <person name="Kuang T."/>
            <person name="Xiang C."/>
            <person name="Zhu J.K."/>
            <person name="Oliver M.J."/>
            <person name="He Y."/>
        </authorList>
    </citation>
    <scope>NUCLEOTIDE SEQUENCE [LARGE SCALE GENOMIC DNA]</scope>
    <source>
        <strain evidence="2">cv. XS01</strain>
    </source>
</reference>